<accession>A0ACD0NNZ0</accession>
<dbReference type="Proteomes" id="UP000245626">
    <property type="component" value="Unassembled WGS sequence"/>
</dbReference>
<reference evidence="1 2" key="1">
    <citation type="journal article" date="2018" name="Mol. Biol. Evol.">
        <title>Broad Genomic Sampling Reveals a Smut Pathogenic Ancestry of the Fungal Clade Ustilaginomycotina.</title>
        <authorList>
            <person name="Kijpornyongpan T."/>
            <person name="Mondo S.J."/>
            <person name="Barry K."/>
            <person name="Sandor L."/>
            <person name="Lee J."/>
            <person name="Lipzen A."/>
            <person name="Pangilinan J."/>
            <person name="LaButti K."/>
            <person name="Hainaut M."/>
            <person name="Henrissat B."/>
            <person name="Grigoriev I.V."/>
            <person name="Spatafora J.W."/>
            <person name="Aime M.C."/>
        </authorList>
    </citation>
    <scope>NUCLEOTIDE SEQUENCE [LARGE SCALE GENOMIC DNA]</scope>
    <source>
        <strain evidence="1 2">SA 807</strain>
    </source>
</reference>
<dbReference type="EMBL" id="KZ820409">
    <property type="protein sequence ID" value="PWN47524.1"/>
    <property type="molecule type" value="Genomic_DNA"/>
</dbReference>
<evidence type="ECO:0000313" key="1">
    <source>
        <dbReference type="EMBL" id="PWN47524.1"/>
    </source>
</evidence>
<protein>
    <submittedName>
        <fullName evidence="1">Uncharacterized protein</fullName>
    </submittedName>
</protein>
<gene>
    <name evidence="1" type="ORF">IE53DRAFT_371388</name>
</gene>
<keyword evidence="2" id="KW-1185">Reference proteome</keyword>
<sequence length="793" mass="86004">MKLLAKLRDKERRSGTKSDLQKIRAAESAVLPTSLCDYAGNQVQVISWTSEQSGESENHETFVQKAVPKLGAKPTDDGEIRSKISSGLRLKTRRLSHPDGKSPETAPQRKVDDCEAEGMEEMGQEYASTILQSRRRSGQARSYPLNCSVLGPDPSPSRNDSVHSLTSMLSMSNDTNDLESSSKFRRGSLSRMVRKASVPSLKLKKQAPSSNVEAEEDADNESLRQVGRKRSSSLSSFTAKTIPWSMKIKVSRKQGIRSPDDAVHLERRRSRSRNHAPSSWKVDALSPEHSDQQVQLKLSLRSSSEELEPGCDSLDQDSWRQKAKAKTGGVSRLRHGSKSSINTVLSRPTTSEGYSLLSKKSPQTARSSPTLSSDEELAPVCVTIPGVPPSSSPRVNVSSLVPLTIAPEVHQVGNAQPQPLAVSHLFQQLGPPPTGLAPTEFESRVKLVTDWINSRRFAKALSRDEEVKGWSRKSLPAQAKGSLTPATLVRSLSTATILDEFDKLECQFEQEMIRAIARGCDRQLVESLFLGSVFIESRRRCGLDHSKTQFQLFVEVSQSGGSPTIGAETLWADSPSGRTQSNGAASCLDSVPALLGPSLTPAPRKKKRPTTAPENKTLGPFSHLPPSPVPKSSKLGKPTGEKKAWNVNEEEGYESRTIPRASGPWTNQSPIIVFSPQAFNSRVASSSGATWQRRQSSGSSPPPPANSALIAAAAAAAGRAHPPVPFTRRGSSDRESTASQSRSNHGSSSFDRVQRFSHDTDEETIATSESTLEAGFVALGLDPSTKENKVSVT</sequence>
<organism evidence="1 2">
    <name type="scientific">Violaceomyces palustris</name>
    <dbReference type="NCBI Taxonomy" id="1673888"/>
    <lineage>
        <taxon>Eukaryota</taxon>
        <taxon>Fungi</taxon>
        <taxon>Dikarya</taxon>
        <taxon>Basidiomycota</taxon>
        <taxon>Ustilaginomycotina</taxon>
        <taxon>Ustilaginomycetes</taxon>
        <taxon>Violaceomycetales</taxon>
        <taxon>Violaceomycetaceae</taxon>
        <taxon>Violaceomyces</taxon>
    </lineage>
</organism>
<name>A0ACD0NNZ0_9BASI</name>
<evidence type="ECO:0000313" key="2">
    <source>
        <dbReference type="Proteomes" id="UP000245626"/>
    </source>
</evidence>
<proteinExistence type="predicted"/>